<feature type="compositionally biased region" description="Basic and acidic residues" evidence="1">
    <location>
        <begin position="1"/>
        <end position="13"/>
    </location>
</feature>
<name>A0A7W6C1Z1_9SPHN</name>
<feature type="region of interest" description="Disordered" evidence="1">
    <location>
        <begin position="1"/>
        <end position="104"/>
    </location>
</feature>
<keyword evidence="3" id="KW-1185">Reference proteome</keyword>
<dbReference type="RefSeq" id="WP_183615788.1">
    <property type="nucleotide sequence ID" value="NZ_JACIDY010000001.1"/>
</dbReference>
<protein>
    <submittedName>
        <fullName evidence="2">Uncharacterized protein</fullName>
    </submittedName>
</protein>
<evidence type="ECO:0000256" key="1">
    <source>
        <dbReference type="SAM" id="MobiDB-lite"/>
    </source>
</evidence>
<dbReference type="AlphaFoldDB" id="A0A7W6C1Z1"/>
<sequence>MMDQERDLSREDITPEQEDEDTQAQTVADEALDGVDERSPLDSVKDDSGLEDVDAPDLIDRMKQMESSGNIDMAAFDGEETMDDLENRYGSRNAADEEFAGDDS</sequence>
<evidence type="ECO:0000313" key="3">
    <source>
        <dbReference type="Proteomes" id="UP000561459"/>
    </source>
</evidence>
<organism evidence="2 3">
    <name type="scientific">Novosphingobium fluoreni</name>
    <dbReference type="NCBI Taxonomy" id="1391222"/>
    <lineage>
        <taxon>Bacteria</taxon>
        <taxon>Pseudomonadati</taxon>
        <taxon>Pseudomonadota</taxon>
        <taxon>Alphaproteobacteria</taxon>
        <taxon>Sphingomonadales</taxon>
        <taxon>Sphingomonadaceae</taxon>
        <taxon>Novosphingobium</taxon>
    </lineage>
</organism>
<accession>A0A7W6C1Z1</accession>
<dbReference type="Proteomes" id="UP000561459">
    <property type="component" value="Unassembled WGS sequence"/>
</dbReference>
<dbReference type="EMBL" id="JACIDY010000001">
    <property type="protein sequence ID" value="MBB3938965.1"/>
    <property type="molecule type" value="Genomic_DNA"/>
</dbReference>
<proteinExistence type="predicted"/>
<feature type="compositionally biased region" description="Basic and acidic residues" evidence="1">
    <location>
        <begin position="35"/>
        <end position="48"/>
    </location>
</feature>
<comment type="caution">
    <text evidence="2">The sequence shown here is derived from an EMBL/GenBank/DDBJ whole genome shotgun (WGS) entry which is preliminary data.</text>
</comment>
<reference evidence="2 3" key="1">
    <citation type="submission" date="2020-08" db="EMBL/GenBank/DDBJ databases">
        <title>Genomic Encyclopedia of Type Strains, Phase IV (KMG-IV): sequencing the most valuable type-strain genomes for metagenomic binning, comparative biology and taxonomic classification.</title>
        <authorList>
            <person name="Goeker M."/>
        </authorList>
    </citation>
    <scope>NUCLEOTIDE SEQUENCE [LARGE SCALE GENOMIC DNA]</scope>
    <source>
        <strain evidence="2 3">DSM 27568</strain>
    </source>
</reference>
<evidence type="ECO:0000313" key="2">
    <source>
        <dbReference type="EMBL" id="MBB3938965.1"/>
    </source>
</evidence>
<gene>
    <name evidence="2" type="ORF">GGR39_000594</name>
</gene>